<dbReference type="HAMAP" id="MF_01818">
    <property type="entry name" value="RNase_Z_BN"/>
    <property type="match status" value="1"/>
</dbReference>
<name>A0ABW2A4H0_9GAMM</name>
<comment type="catalytic activity">
    <reaction evidence="8">
        <text>Endonucleolytic cleavage of RNA, removing extra 3' nucleotides from tRNA precursor, generating 3' termini of tRNAs. A 3'-hydroxy group is left at the tRNA terminus and a 5'-phosphoryl group is left at the trailer molecule.</text>
        <dbReference type="EC" id="3.1.26.11"/>
    </reaction>
</comment>
<sequence length="324" mass="35558">MQLIFLGTSSGTPTRRRNVSGLALSLRGGRDWILVDCGEGTQHRLLRTPLSTQRLQAICISHVHGDHCYGLPGLLASAQLNGRTAPLSLIGPASLWDYLQGVIASTALHLDFPLHFLDVDRVPAGLEIGGFGISAWPLSHRVPSFAFRFVEASVPLRLLSGRLERDGIPRGPLWGALQRGESVQLPDGLCVDGADYTRPAWRARSVVVGGDNDCPDLLGEACSDADLLVHEATYDEEIRVRIGPEPMHSSAARVAAFAERRGLPHLVLTHFSPRYQKGGGRGLPLARLEQEARERYSGDLWLAEDYDCFELDRNGRLQHSNLLR</sequence>
<proteinExistence type="inferred from homology"/>
<comment type="subunit">
    <text evidence="1 8">Homodimer.</text>
</comment>
<evidence type="ECO:0000256" key="4">
    <source>
        <dbReference type="ARBA" id="ARBA00022723"/>
    </source>
</evidence>
<dbReference type="InterPro" id="IPR036866">
    <property type="entry name" value="RibonucZ/Hydroxyglut_hydro"/>
</dbReference>
<evidence type="ECO:0000313" key="9">
    <source>
        <dbReference type="EMBL" id="MFC6672338.1"/>
    </source>
</evidence>
<accession>A0ABW2A4H0</accession>
<dbReference type="PANTHER" id="PTHR46018">
    <property type="entry name" value="ZINC PHOSPHODIESTERASE ELAC PROTEIN 1"/>
    <property type="match status" value="1"/>
</dbReference>
<keyword evidence="2 8" id="KW-0819">tRNA processing</keyword>
<dbReference type="Proteomes" id="UP001596422">
    <property type="component" value="Unassembled WGS sequence"/>
</dbReference>
<dbReference type="EMBL" id="JBHSWE010000001">
    <property type="protein sequence ID" value="MFC6672338.1"/>
    <property type="molecule type" value="Genomic_DNA"/>
</dbReference>
<feature type="binding site" evidence="8">
    <location>
        <position position="211"/>
    </location>
    <ligand>
        <name>Zn(2+)</name>
        <dbReference type="ChEBI" id="CHEBI:29105"/>
        <label>1</label>
        <note>catalytic</note>
    </ligand>
</feature>
<keyword evidence="3 8" id="KW-0540">Nuclease</keyword>
<feature type="binding site" evidence="8">
    <location>
        <position position="64"/>
    </location>
    <ligand>
        <name>Zn(2+)</name>
        <dbReference type="ChEBI" id="CHEBI:29105"/>
        <label>1</label>
        <note>catalytic</note>
    </ligand>
</feature>
<evidence type="ECO:0000256" key="3">
    <source>
        <dbReference type="ARBA" id="ARBA00022722"/>
    </source>
</evidence>
<keyword evidence="7 8" id="KW-0862">Zinc</keyword>
<evidence type="ECO:0000256" key="6">
    <source>
        <dbReference type="ARBA" id="ARBA00022801"/>
    </source>
</evidence>
<feature type="binding site" evidence="8">
    <location>
        <position position="62"/>
    </location>
    <ligand>
        <name>Zn(2+)</name>
        <dbReference type="ChEBI" id="CHEBI:29105"/>
        <label>1</label>
        <note>catalytic</note>
    </ligand>
</feature>
<protein>
    <recommendedName>
        <fullName evidence="8">Ribonuclease Z</fullName>
        <shortName evidence="8">RNase Z</shortName>
        <ecNumber evidence="8">3.1.26.11</ecNumber>
    </recommendedName>
    <alternativeName>
        <fullName evidence="8">tRNA 3 endonuclease</fullName>
    </alternativeName>
    <alternativeName>
        <fullName evidence="8">tRNase Z</fullName>
    </alternativeName>
</protein>
<evidence type="ECO:0000313" key="10">
    <source>
        <dbReference type="Proteomes" id="UP001596422"/>
    </source>
</evidence>
<feature type="binding site" evidence="8">
    <location>
        <position position="211"/>
    </location>
    <ligand>
        <name>Zn(2+)</name>
        <dbReference type="ChEBI" id="CHEBI:29105"/>
        <label>2</label>
        <note>catalytic</note>
    </ligand>
</feature>
<gene>
    <name evidence="8" type="primary">rnz</name>
    <name evidence="9" type="ORF">ACFQDL_21395</name>
</gene>
<feature type="active site" description="Proton acceptor" evidence="8">
    <location>
        <position position="66"/>
    </location>
</feature>
<evidence type="ECO:0000256" key="8">
    <source>
        <dbReference type="HAMAP-Rule" id="MF_01818"/>
    </source>
</evidence>
<dbReference type="PANTHER" id="PTHR46018:SF2">
    <property type="entry name" value="ZINC PHOSPHODIESTERASE ELAC PROTEIN 1"/>
    <property type="match status" value="1"/>
</dbReference>
<evidence type="ECO:0000256" key="2">
    <source>
        <dbReference type="ARBA" id="ARBA00022694"/>
    </source>
</evidence>
<dbReference type="RefSeq" id="WP_379910784.1">
    <property type="nucleotide sequence ID" value="NZ_JBHSWE010000001.1"/>
</dbReference>
<evidence type="ECO:0000256" key="5">
    <source>
        <dbReference type="ARBA" id="ARBA00022759"/>
    </source>
</evidence>
<comment type="function">
    <text evidence="8">Zinc phosphodiesterase, which displays some tRNA 3'-processing endonuclease activity. Probably involved in tRNA maturation, by removing a 3'-trailer from precursor tRNA.</text>
</comment>
<evidence type="ECO:0000256" key="7">
    <source>
        <dbReference type="ARBA" id="ARBA00022833"/>
    </source>
</evidence>
<keyword evidence="10" id="KW-1185">Reference proteome</keyword>
<dbReference type="CDD" id="cd07717">
    <property type="entry name" value="RNaseZ_ZiPD-like_MBL-fold"/>
    <property type="match status" value="1"/>
</dbReference>
<dbReference type="InterPro" id="IPR013471">
    <property type="entry name" value="RNase_Z/BN"/>
</dbReference>
<dbReference type="Pfam" id="PF23023">
    <property type="entry name" value="Anti-Pycsar_Apyc1"/>
    <property type="match status" value="1"/>
</dbReference>
<comment type="cofactor">
    <cofactor evidence="8">
        <name>Zn(2+)</name>
        <dbReference type="ChEBI" id="CHEBI:29105"/>
    </cofactor>
    <text evidence="8">Binds 2 Zn(2+) ions.</text>
</comment>
<organism evidence="9 10">
    <name type="scientific">Marinobacterium aestuariivivens</name>
    <dbReference type="NCBI Taxonomy" id="1698799"/>
    <lineage>
        <taxon>Bacteria</taxon>
        <taxon>Pseudomonadati</taxon>
        <taxon>Pseudomonadota</taxon>
        <taxon>Gammaproteobacteria</taxon>
        <taxon>Oceanospirillales</taxon>
        <taxon>Oceanospirillaceae</taxon>
        <taxon>Marinobacterium</taxon>
    </lineage>
</organism>
<comment type="similarity">
    <text evidence="8">Belongs to the RNase Z family.</text>
</comment>
<feature type="binding site" evidence="8">
    <location>
        <position position="67"/>
    </location>
    <ligand>
        <name>Zn(2+)</name>
        <dbReference type="ChEBI" id="CHEBI:29105"/>
        <label>2</label>
        <note>catalytic</note>
    </ligand>
</feature>
<reference evidence="10" key="1">
    <citation type="journal article" date="2019" name="Int. J. Syst. Evol. Microbiol.">
        <title>The Global Catalogue of Microorganisms (GCM) 10K type strain sequencing project: providing services to taxonomists for standard genome sequencing and annotation.</title>
        <authorList>
            <consortium name="The Broad Institute Genomics Platform"/>
            <consortium name="The Broad Institute Genome Sequencing Center for Infectious Disease"/>
            <person name="Wu L."/>
            <person name="Ma J."/>
        </authorList>
    </citation>
    <scope>NUCLEOTIDE SEQUENCE [LARGE SCALE GENOMIC DNA]</scope>
    <source>
        <strain evidence="10">NBRC 111756</strain>
    </source>
</reference>
<dbReference type="Gene3D" id="3.60.15.10">
    <property type="entry name" value="Ribonuclease Z/Hydroxyacylglutathione hydrolase-like"/>
    <property type="match status" value="1"/>
</dbReference>
<feature type="binding site" evidence="8">
    <location>
        <position position="66"/>
    </location>
    <ligand>
        <name>Zn(2+)</name>
        <dbReference type="ChEBI" id="CHEBI:29105"/>
        <label>2</label>
        <note>catalytic</note>
    </ligand>
</feature>
<feature type="binding site" evidence="8">
    <location>
        <position position="270"/>
    </location>
    <ligand>
        <name>Zn(2+)</name>
        <dbReference type="ChEBI" id="CHEBI:29105"/>
        <label>2</label>
        <note>catalytic</note>
    </ligand>
</feature>
<dbReference type="EC" id="3.1.26.11" evidence="8"/>
<comment type="caution">
    <text evidence="9">The sequence shown here is derived from an EMBL/GenBank/DDBJ whole genome shotgun (WGS) entry which is preliminary data.</text>
</comment>
<keyword evidence="4 8" id="KW-0479">Metal-binding</keyword>
<evidence type="ECO:0000256" key="1">
    <source>
        <dbReference type="ARBA" id="ARBA00011738"/>
    </source>
</evidence>
<feature type="binding site" evidence="8">
    <location>
        <position position="140"/>
    </location>
    <ligand>
        <name>Zn(2+)</name>
        <dbReference type="ChEBI" id="CHEBI:29105"/>
        <label>1</label>
        <note>catalytic</note>
    </ligand>
</feature>
<keyword evidence="6 8" id="KW-0378">Hydrolase</keyword>
<dbReference type="SUPFAM" id="SSF56281">
    <property type="entry name" value="Metallo-hydrolase/oxidoreductase"/>
    <property type="match status" value="1"/>
</dbReference>
<keyword evidence="5 8" id="KW-0255">Endonuclease</keyword>